<dbReference type="RefSeq" id="WP_114437329.1">
    <property type="nucleotide sequence ID" value="NZ_QPIZ01000016.1"/>
</dbReference>
<sequence>MKVRLKIKEYNYLVSNLLKNNQKLLLKLKFENIDTNSIDIYLDEDVADEIRELASDELVLHFDEKYVPTEEGRILELFIGKFYTG</sequence>
<gene>
    <name evidence="1" type="ORF">DFO77_11620</name>
</gene>
<protein>
    <submittedName>
        <fullName evidence="1">Uncharacterized protein</fullName>
    </submittedName>
</protein>
<name>A0A368UTC6_9BACT</name>
<dbReference type="EMBL" id="QPIZ01000016">
    <property type="protein sequence ID" value="RCW31953.1"/>
    <property type="molecule type" value="Genomic_DNA"/>
</dbReference>
<dbReference type="Proteomes" id="UP000252733">
    <property type="component" value="Unassembled WGS sequence"/>
</dbReference>
<reference evidence="1 2" key="1">
    <citation type="submission" date="2018-07" db="EMBL/GenBank/DDBJ databases">
        <title>Freshwater and sediment microbial communities from various areas in North America, analyzing microbe dynamics in response to fracking.</title>
        <authorList>
            <person name="Lamendella R."/>
        </authorList>
    </citation>
    <scope>NUCLEOTIDE SEQUENCE [LARGE SCALE GENOMIC DNA]</scope>
    <source>
        <strain evidence="1 2">160A</strain>
    </source>
</reference>
<evidence type="ECO:0000313" key="1">
    <source>
        <dbReference type="EMBL" id="RCW31953.1"/>
    </source>
</evidence>
<proteinExistence type="predicted"/>
<evidence type="ECO:0000313" key="2">
    <source>
        <dbReference type="Proteomes" id="UP000252733"/>
    </source>
</evidence>
<accession>A0A368UTC6</accession>
<dbReference type="AlphaFoldDB" id="A0A368UTC6"/>
<organism evidence="1 2">
    <name type="scientific">Marinilabilia salmonicolor</name>
    <dbReference type="NCBI Taxonomy" id="989"/>
    <lineage>
        <taxon>Bacteria</taxon>
        <taxon>Pseudomonadati</taxon>
        <taxon>Bacteroidota</taxon>
        <taxon>Bacteroidia</taxon>
        <taxon>Marinilabiliales</taxon>
        <taxon>Marinilabiliaceae</taxon>
        <taxon>Marinilabilia</taxon>
    </lineage>
</organism>
<comment type="caution">
    <text evidence="1">The sequence shown here is derived from an EMBL/GenBank/DDBJ whole genome shotgun (WGS) entry which is preliminary data.</text>
</comment>
<keyword evidence="2" id="KW-1185">Reference proteome</keyword>